<dbReference type="eggNOG" id="KOG3277">
    <property type="taxonomic scope" value="Eukaryota"/>
</dbReference>
<dbReference type="GO" id="GO:0005739">
    <property type="term" value="C:mitochondrion"/>
    <property type="evidence" value="ECO:0007669"/>
    <property type="project" value="TreeGrafter"/>
</dbReference>
<dbReference type="AlphaFoldDB" id="Q6CP61"/>
<feature type="domain" description="DNL-type" evidence="5">
    <location>
        <begin position="73"/>
        <end position="168"/>
    </location>
</feature>
<proteinExistence type="predicted"/>
<dbReference type="PROSITE" id="PS51501">
    <property type="entry name" value="ZF_DNL"/>
    <property type="match status" value="1"/>
</dbReference>
<dbReference type="GO" id="GO:0051087">
    <property type="term" value="F:protein-folding chaperone binding"/>
    <property type="evidence" value="ECO:0007669"/>
    <property type="project" value="TreeGrafter"/>
</dbReference>
<dbReference type="GO" id="GO:0006457">
    <property type="term" value="P:protein folding"/>
    <property type="evidence" value="ECO:0007669"/>
    <property type="project" value="TreeGrafter"/>
</dbReference>
<evidence type="ECO:0000256" key="2">
    <source>
        <dbReference type="ARBA" id="ARBA00022771"/>
    </source>
</evidence>
<dbReference type="EMBL" id="CR382125">
    <property type="protein sequence ID" value="CAG99365.1"/>
    <property type="molecule type" value="Genomic_DNA"/>
</dbReference>
<dbReference type="HOGENOM" id="CLU_093902_1_0_1"/>
<evidence type="ECO:0000313" key="7">
    <source>
        <dbReference type="Proteomes" id="UP000000598"/>
    </source>
</evidence>
<dbReference type="FunCoup" id="Q6CP61">
    <property type="interactions" value="104"/>
</dbReference>
<gene>
    <name evidence="6" type="ORF">KLLA0_E07305g</name>
</gene>
<keyword evidence="7" id="KW-1185">Reference proteome</keyword>
<organism evidence="6 7">
    <name type="scientific">Kluyveromyces lactis (strain ATCC 8585 / CBS 2359 / DSM 70799 / NBRC 1267 / NRRL Y-1140 / WM37)</name>
    <name type="common">Yeast</name>
    <name type="synonym">Candida sphaerica</name>
    <dbReference type="NCBI Taxonomy" id="284590"/>
    <lineage>
        <taxon>Eukaryota</taxon>
        <taxon>Fungi</taxon>
        <taxon>Dikarya</taxon>
        <taxon>Ascomycota</taxon>
        <taxon>Saccharomycotina</taxon>
        <taxon>Saccharomycetes</taxon>
        <taxon>Saccharomycetales</taxon>
        <taxon>Saccharomycetaceae</taxon>
        <taxon>Kluyveromyces</taxon>
    </lineage>
</organism>
<sequence>MMNRFGLVVRNAAKNGIRIIRPVTKSSPEIYRPLFSHLVRTTYNTRGFHASVRKLDEAEDAAAKFKNLGSMKVDKPMLMIAFTCKKCNTRSSHTMSKQAYTKGTVLIKCPGCDNRHLIADHLKIFNDNHITIEDIMKAEGESVSLTTDDLAFEDIPDSLKNVIGHYAKDAPEEMKKKLDNEKVHHLPSTEK</sequence>
<dbReference type="InParanoid" id="Q6CP61"/>
<dbReference type="OMA" id="NDNHITI"/>
<evidence type="ECO:0000256" key="4">
    <source>
        <dbReference type="PROSITE-ProRule" id="PRU00834"/>
    </source>
</evidence>
<dbReference type="PaxDb" id="284590-Q6CP61"/>
<dbReference type="Proteomes" id="UP000000598">
    <property type="component" value="Chromosome E"/>
</dbReference>
<dbReference type="InterPro" id="IPR024158">
    <property type="entry name" value="Mt_import_TIM15"/>
</dbReference>
<evidence type="ECO:0000256" key="3">
    <source>
        <dbReference type="ARBA" id="ARBA00022833"/>
    </source>
</evidence>
<dbReference type="KEGG" id="kla:KLLA0_E07305g"/>
<keyword evidence="3" id="KW-0862">Zinc</keyword>
<evidence type="ECO:0000256" key="1">
    <source>
        <dbReference type="ARBA" id="ARBA00022723"/>
    </source>
</evidence>
<evidence type="ECO:0000259" key="5">
    <source>
        <dbReference type="PROSITE" id="PS51501"/>
    </source>
</evidence>
<dbReference type="PANTHER" id="PTHR20922">
    <property type="entry name" value="DNL-TYPE ZINC FINGER PROTEIN"/>
    <property type="match status" value="1"/>
</dbReference>
<dbReference type="GO" id="GO:0030150">
    <property type="term" value="P:protein import into mitochondrial matrix"/>
    <property type="evidence" value="ECO:0007669"/>
    <property type="project" value="TreeGrafter"/>
</dbReference>
<dbReference type="GO" id="GO:0008270">
    <property type="term" value="F:zinc ion binding"/>
    <property type="evidence" value="ECO:0007669"/>
    <property type="project" value="UniProtKB-KW"/>
</dbReference>
<dbReference type="STRING" id="284590.Q6CP61"/>
<keyword evidence="1" id="KW-0479">Metal-binding</keyword>
<name>Q6CP61_KLULA</name>
<dbReference type="PANTHER" id="PTHR20922:SF13">
    <property type="entry name" value="DNL-TYPE ZINC FINGER PROTEIN"/>
    <property type="match status" value="1"/>
</dbReference>
<accession>Q6CP61</accession>
<dbReference type="GO" id="GO:0050821">
    <property type="term" value="P:protein stabilization"/>
    <property type="evidence" value="ECO:0007669"/>
    <property type="project" value="TreeGrafter"/>
</dbReference>
<protein>
    <submittedName>
        <fullName evidence="6">KLLA0E07305p</fullName>
    </submittedName>
</protein>
<evidence type="ECO:0000313" key="6">
    <source>
        <dbReference type="EMBL" id="CAG99365.1"/>
    </source>
</evidence>
<dbReference type="InterPro" id="IPR007853">
    <property type="entry name" value="Znf_DNL-typ"/>
</dbReference>
<keyword evidence="2 4" id="KW-0863">Zinc-finger</keyword>
<dbReference type="Pfam" id="PF05180">
    <property type="entry name" value="zf-DNL"/>
    <property type="match status" value="1"/>
</dbReference>
<reference evidence="6 7" key="1">
    <citation type="journal article" date="2004" name="Nature">
        <title>Genome evolution in yeasts.</title>
        <authorList>
            <consortium name="Genolevures"/>
            <person name="Dujon B."/>
            <person name="Sherman D."/>
            <person name="Fischer G."/>
            <person name="Durrens P."/>
            <person name="Casaregola S."/>
            <person name="Lafontaine I."/>
            <person name="de Montigny J."/>
            <person name="Marck C."/>
            <person name="Neuveglise C."/>
            <person name="Talla E."/>
            <person name="Goffard N."/>
            <person name="Frangeul L."/>
            <person name="Aigle M."/>
            <person name="Anthouard V."/>
            <person name="Babour A."/>
            <person name="Barbe V."/>
            <person name="Barnay S."/>
            <person name="Blanchin S."/>
            <person name="Beckerich J.M."/>
            <person name="Beyne E."/>
            <person name="Bleykasten C."/>
            <person name="Boisrame A."/>
            <person name="Boyer J."/>
            <person name="Cattolico L."/>
            <person name="Confanioleri F."/>
            <person name="de Daruvar A."/>
            <person name="Despons L."/>
            <person name="Fabre E."/>
            <person name="Fairhead C."/>
            <person name="Ferry-Dumazet H."/>
            <person name="Groppi A."/>
            <person name="Hantraye F."/>
            <person name="Hennequin C."/>
            <person name="Jauniaux N."/>
            <person name="Joyet P."/>
            <person name="Kachouri R."/>
            <person name="Kerrest A."/>
            <person name="Koszul R."/>
            <person name="Lemaire M."/>
            <person name="Lesur I."/>
            <person name="Ma L."/>
            <person name="Muller H."/>
            <person name="Nicaud J.M."/>
            <person name="Nikolski M."/>
            <person name="Oztas S."/>
            <person name="Ozier-Kalogeropoulos O."/>
            <person name="Pellenz S."/>
            <person name="Potier S."/>
            <person name="Richard G.F."/>
            <person name="Straub M.L."/>
            <person name="Suleau A."/>
            <person name="Swennene D."/>
            <person name="Tekaia F."/>
            <person name="Wesolowski-Louvel M."/>
            <person name="Westhof E."/>
            <person name="Wirth B."/>
            <person name="Zeniou-Meyer M."/>
            <person name="Zivanovic I."/>
            <person name="Bolotin-Fukuhara M."/>
            <person name="Thierry A."/>
            <person name="Bouchier C."/>
            <person name="Caudron B."/>
            <person name="Scarpelli C."/>
            <person name="Gaillardin C."/>
            <person name="Weissenbach J."/>
            <person name="Wincker P."/>
            <person name="Souciet J.L."/>
        </authorList>
    </citation>
    <scope>NUCLEOTIDE SEQUENCE [LARGE SCALE GENOMIC DNA]</scope>
    <source>
        <strain evidence="7">ATCC 8585 / CBS 2359 / DSM 70799 / NBRC 1267 / NRRL Y-1140 / WM37</strain>
    </source>
</reference>